<dbReference type="InterPro" id="IPR038607">
    <property type="entry name" value="PhoD-like_sf"/>
</dbReference>
<dbReference type="InterPro" id="IPR032093">
    <property type="entry name" value="PhoD_N"/>
</dbReference>
<dbReference type="InterPro" id="IPR018946">
    <property type="entry name" value="PhoD-like_MPP"/>
</dbReference>
<gene>
    <name evidence="3" type="ORF">ABU614_18110</name>
</gene>
<sequence length="528" mass="59271">MHDRDDTALPRRRFLGQSAAALGWGAARLALPTLAAPAVIASETARPRLDYGIQFGDVGAQGATVWARSDRVSRMWVEIDRDERFRRPLRLCGPWATAGSDFTARLDLPLRPDGAARHVRVAFEDADSGLRSAWSEGRLRAAPDRSRPVRFVWGGDVAGQGWGINPEIGGMRIFEAMRRRDPDFFLHSGDSVYADGPIAAEQAAEDGRIWRNLVAEGVHKVAETLDEYRGRYRYNLRDAHLRRFAAQVPQLWQWDDHEVVNNWSPGKELNADPRYAVKDVDLLVRRARQAFLEYSPQRRLRDAAATRIDRVVHYGPLLDVFMLDMRSYRGPNTHNLQTAPDADTVFLGRRQLRELIHNLRRSRATWKIVAADMPLGLQVPDGSDTAGRKRWEAVANADPGLPRGRELEFAELLRAIRDVPNVVWLTADVHYCAAHYYDPNRAAFQDFAPFWEFVAGPLNAGSFGPNALDATFGPQVVFQKAPPHANASPLAGYQFFGEVNIDPLTRELRVDLRDLDGRSVYAKSLAAA</sequence>
<dbReference type="Pfam" id="PF09423">
    <property type="entry name" value="PhoD"/>
    <property type="match status" value="1"/>
</dbReference>
<dbReference type="PANTHER" id="PTHR43606">
    <property type="entry name" value="PHOSPHATASE, PUTATIVE (AFU_ORTHOLOGUE AFUA_6G08710)-RELATED"/>
    <property type="match status" value="1"/>
</dbReference>
<proteinExistence type="predicted"/>
<feature type="domain" description="Phospholipase D N-terminal" evidence="2">
    <location>
        <begin position="52"/>
        <end position="122"/>
    </location>
</feature>
<evidence type="ECO:0000259" key="2">
    <source>
        <dbReference type="Pfam" id="PF16655"/>
    </source>
</evidence>
<protein>
    <submittedName>
        <fullName evidence="3">Alkaline phosphatase D family protein</fullName>
    </submittedName>
</protein>
<dbReference type="AlphaFoldDB" id="A0AAU8MRP4"/>
<dbReference type="InterPro" id="IPR029052">
    <property type="entry name" value="Metallo-depent_PP-like"/>
</dbReference>
<dbReference type="RefSeq" id="WP_363797135.1">
    <property type="nucleotide sequence ID" value="NZ_CP159925.1"/>
</dbReference>
<dbReference type="SUPFAM" id="SSF56300">
    <property type="entry name" value="Metallo-dependent phosphatases"/>
    <property type="match status" value="1"/>
</dbReference>
<evidence type="ECO:0000259" key="1">
    <source>
        <dbReference type="Pfam" id="PF09423"/>
    </source>
</evidence>
<dbReference type="CDD" id="cd07389">
    <property type="entry name" value="MPP_PhoD"/>
    <property type="match status" value="1"/>
</dbReference>
<evidence type="ECO:0000313" key="3">
    <source>
        <dbReference type="EMBL" id="XCO74274.1"/>
    </source>
</evidence>
<dbReference type="PANTHER" id="PTHR43606:SF1">
    <property type="entry name" value="PHOD-LIKE PHOSPHATASE METALLOPHOSPHATASE DOMAIN-CONTAINING PROTEIN"/>
    <property type="match status" value="1"/>
</dbReference>
<name>A0AAU8MRP4_9GAMM</name>
<dbReference type="Pfam" id="PF16655">
    <property type="entry name" value="PhoD_N"/>
    <property type="match status" value="1"/>
</dbReference>
<organism evidence="3">
    <name type="scientific">Lysobacter firmicutimachus</name>
    <dbReference type="NCBI Taxonomy" id="1792846"/>
    <lineage>
        <taxon>Bacteria</taxon>
        <taxon>Pseudomonadati</taxon>
        <taxon>Pseudomonadota</taxon>
        <taxon>Gammaproteobacteria</taxon>
        <taxon>Lysobacterales</taxon>
        <taxon>Lysobacteraceae</taxon>
        <taxon>Lysobacter</taxon>
    </lineage>
</organism>
<feature type="domain" description="PhoD-like phosphatase metallophosphatase" evidence="1">
    <location>
        <begin position="152"/>
        <end position="512"/>
    </location>
</feature>
<dbReference type="PROSITE" id="PS51318">
    <property type="entry name" value="TAT"/>
    <property type="match status" value="1"/>
</dbReference>
<dbReference type="EMBL" id="CP159925">
    <property type="protein sequence ID" value="XCO74274.1"/>
    <property type="molecule type" value="Genomic_DNA"/>
</dbReference>
<dbReference type="InterPro" id="IPR052900">
    <property type="entry name" value="Phospholipid_Metab_Enz"/>
</dbReference>
<accession>A0AAU8MRP4</accession>
<dbReference type="InterPro" id="IPR006311">
    <property type="entry name" value="TAT_signal"/>
</dbReference>
<reference evidence="3" key="1">
    <citation type="submission" date="2024-06" db="EMBL/GenBank/DDBJ databases">
        <authorList>
            <person name="Li S."/>
        </authorList>
    </citation>
    <scope>NUCLEOTIDE SEQUENCE</scope>
    <source>
        <strain evidence="3">SR10</strain>
    </source>
</reference>
<dbReference type="Gene3D" id="3.60.21.70">
    <property type="entry name" value="PhoD-like phosphatase"/>
    <property type="match status" value="1"/>
</dbReference>